<reference evidence="2" key="1">
    <citation type="submission" date="2023-06" db="EMBL/GenBank/DDBJ databases">
        <title>Genome-scale phylogeny and comparative genomics of the fungal order Sordariales.</title>
        <authorList>
            <consortium name="Lawrence Berkeley National Laboratory"/>
            <person name="Hensen N."/>
            <person name="Bonometti L."/>
            <person name="Westerberg I."/>
            <person name="Brannstrom I.O."/>
            <person name="Guillou S."/>
            <person name="Cros-Aarteil S."/>
            <person name="Calhoun S."/>
            <person name="Haridas S."/>
            <person name="Kuo A."/>
            <person name="Mondo S."/>
            <person name="Pangilinan J."/>
            <person name="Riley R."/>
            <person name="LaButti K."/>
            <person name="Andreopoulos B."/>
            <person name="Lipzen A."/>
            <person name="Chen C."/>
            <person name="Yanf M."/>
            <person name="Daum C."/>
            <person name="Ng V."/>
            <person name="Clum A."/>
            <person name="Steindorff A."/>
            <person name="Ohm R."/>
            <person name="Martin F."/>
            <person name="Silar P."/>
            <person name="Natvig D."/>
            <person name="Lalanne C."/>
            <person name="Gautier V."/>
            <person name="Ament-velasquez S.L."/>
            <person name="Kruys A."/>
            <person name="Hutchinson M.I."/>
            <person name="Powell A.J."/>
            <person name="Barry K."/>
            <person name="Miller A.N."/>
            <person name="Grigoriev I.V."/>
            <person name="Debuchy R."/>
            <person name="Gladieux P."/>
            <person name="Thoren M.H."/>
            <person name="Johannesson H."/>
        </authorList>
    </citation>
    <scope>NUCLEOTIDE SEQUENCE</scope>
    <source>
        <strain evidence="2">SMH3187-1</strain>
    </source>
</reference>
<dbReference type="Gene3D" id="1.25.40.10">
    <property type="entry name" value="Tetratricopeptide repeat domain"/>
    <property type="match status" value="1"/>
</dbReference>
<name>A0AA40EJA7_9PEZI</name>
<dbReference type="PANTHER" id="PTHR47332">
    <property type="entry name" value="SET DOMAIN-CONTAINING PROTEIN 5"/>
    <property type="match status" value="1"/>
</dbReference>
<dbReference type="InterPro" id="IPR046341">
    <property type="entry name" value="SET_dom_sf"/>
</dbReference>
<dbReference type="SMART" id="SM00317">
    <property type="entry name" value="SET"/>
    <property type="match status" value="1"/>
</dbReference>
<feature type="non-terminal residue" evidence="2">
    <location>
        <position position="1"/>
    </location>
</feature>
<dbReference type="InterPro" id="IPR001214">
    <property type="entry name" value="SET_dom"/>
</dbReference>
<feature type="non-terminal residue" evidence="2">
    <location>
        <position position="329"/>
    </location>
</feature>
<dbReference type="AlphaFoldDB" id="A0AA40EJA7"/>
<sequence>PYCPPETKYCVHTHADFGRVGVSLITISSTKGENSKDAALAGSPLQYLESIFDPAFHPRRAMKSEMLIPPFAVRDLPGKGKGVVATSPIARGTVLIVEQAAVVADSAFPMSVKREVGRRMLQAGTMAKNGGERAISELSRSNPDAEGVPAAEDVMKTNSFTVDIGGRSVMALFPRIARINHACKPTAIIKFDQETLSMTVRPLQDMLPGEEITISYTTFGDTYANRQRNLHQKWGFRCACSLCSASPEERAASDARRNSITELGQKVIGRLNDADYPGAIKQHRVMMAAIEDEGLAPHMGDYYEVMTRLYAATGDMKNAKKYARLAIKE</sequence>
<dbReference type="Pfam" id="PF00856">
    <property type="entry name" value="SET"/>
    <property type="match status" value="1"/>
</dbReference>
<proteinExistence type="predicted"/>
<evidence type="ECO:0000313" key="2">
    <source>
        <dbReference type="EMBL" id="KAK0740382.1"/>
    </source>
</evidence>
<dbReference type="PROSITE" id="PS50280">
    <property type="entry name" value="SET"/>
    <property type="match status" value="1"/>
</dbReference>
<protein>
    <recommendedName>
        <fullName evidence="1">SET domain-containing protein</fullName>
    </recommendedName>
</protein>
<dbReference type="CDD" id="cd20071">
    <property type="entry name" value="SET_SMYD"/>
    <property type="match status" value="1"/>
</dbReference>
<dbReference type="InterPro" id="IPR011990">
    <property type="entry name" value="TPR-like_helical_dom_sf"/>
</dbReference>
<feature type="domain" description="SET" evidence="1">
    <location>
        <begin position="69"/>
        <end position="217"/>
    </location>
</feature>
<dbReference type="Gene3D" id="2.170.270.10">
    <property type="entry name" value="SET domain"/>
    <property type="match status" value="1"/>
</dbReference>
<dbReference type="EMBL" id="JAUKUD010000006">
    <property type="protein sequence ID" value="KAK0740382.1"/>
    <property type="molecule type" value="Genomic_DNA"/>
</dbReference>
<evidence type="ECO:0000313" key="3">
    <source>
        <dbReference type="Proteomes" id="UP001172155"/>
    </source>
</evidence>
<accession>A0AA40EJA7</accession>
<organism evidence="2 3">
    <name type="scientific">Schizothecium vesticola</name>
    <dbReference type="NCBI Taxonomy" id="314040"/>
    <lineage>
        <taxon>Eukaryota</taxon>
        <taxon>Fungi</taxon>
        <taxon>Dikarya</taxon>
        <taxon>Ascomycota</taxon>
        <taxon>Pezizomycotina</taxon>
        <taxon>Sordariomycetes</taxon>
        <taxon>Sordariomycetidae</taxon>
        <taxon>Sordariales</taxon>
        <taxon>Schizotheciaceae</taxon>
        <taxon>Schizothecium</taxon>
    </lineage>
</organism>
<comment type="caution">
    <text evidence="2">The sequence shown here is derived from an EMBL/GenBank/DDBJ whole genome shotgun (WGS) entry which is preliminary data.</text>
</comment>
<dbReference type="PANTHER" id="PTHR47332:SF6">
    <property type="entry name" value="SET DOMAIN-CONTAINING PROTEIN"/>
    <property type="match status" value="1"/>
</dbReference>
<gene>
    <name evidence="2" type="ORF">B0T18DRAFT_303994</name>
</gene>
<dbReference type="Proteomes" id="UP001172155">
    <property type="component" value="Unassembled WGS sequence"/>
</dbReference>
<dbReference type="SUPFAM" id="SSF82199">
    <property type="entry name" value="SET domain"/>
    <property type="match status" value="1"/>
</dbReference>
<keyword evidence="3" id="KW-1185">Reference proteome</keyword>
<evidence type="ECO:0000259" key="1">
    <source>
        <dbReference type="PROSITE" id="PS50280"/>
    </source>
</evidence>
<dbReference type="InterPro" id="IPR053185">
    <property type="entry name" value="SET_domain_protein"/>
</dbReference>